<feature type="non-terminal residue" evidence="3">
    <location>
        <position position="1"/>
    </location>
</feature>
<name>A0ABN8I1E6_9NEOP</name>
<feature type="region of interest" description="Disordered" evidence="2">
    <location>
        <begin position="800"/>
        <end position="1012"/>
    </location>
</feature>
<feature type="compositionally biased region" description="Basic and acidic residues" evidence="2">
    <location>
        <begin position="800"/>
        <end position="810"/>
    </location>
</feature>
<feature type="compositionally biased region" description="Basic and acidic residues" evidence="2">
    <location>
        <begin position="756"/>
        <end position="773"/>
    </location>
</feature>
<protein>
    <submittedName>
        <fullName evidence="3">Uncharacterized protein</fullName>
    </submittedName>
</protein>
<feature type="compositionally biased region" description="Polar residues" evidence="2">
    <location>
        <begin position="514"/>
        <end position="524"/>
    </location>
</feature>
<feature type="coiled-coil region" evidence="1">
    <location>
        <begin position="375"/>
        <end position="409"/>
    </location>
</feature>
<feature type="compositionally biased region" description="Polar residues" evidence="2">
    <location>
        <begin position="645"/>
        <end position="656"/>
    </location>
</feature>
<evidence type="ECO:0000256" key="2">
    <source>
        <dbReference type="SAM" id="MobiDB-lite"/>
    </source>
</evidence>
<reference evidence="3" key="1">
    <citation type="submission" date="2022-03" db="EMBL/GenBank/DDBJ databases">
        <authorList>
            <person name="Martin H S."/>
        </authorList>
    </citation>
    <scope>NUCLEOTIDE SEQUENCE</scope>
</reference>
<evidence type="ECO:0000313" key="4">
    <source>
        <dbReference type="Proteomes" id="UP000837857"/>
    </source>
</evidence>
<feature type="compositionally biased region" description="Basic and acidic residues" evidence="2">
    <location>
        <begin position="847"/>
        <end position="861"/>
    </location>
</feature>
<proteinExistence type="predicted"/>
<feature type="compositionally biased region" description="Low complexity" evidence="2">
    <location>
        <begin position="864"/>
        <end position="877"/>
    </location>
</feature>
<feature type="compositionally biased region" description="Polar residues" evidence="2">
    <location>
        <begin position="991"/>
        <end position="1002"/>
    </location>
</feature>
<feature type="region of interest" description="Disordered" evidence="2">
    <location>
        <begin position="306"/>
        <end position="330"/>
    </location>
</feature>
<evidence type="ECO:0000256" key="1">
    <source>
        <dbReference type="SAM" id="Coils"/>
    </source>
</evidence>
<dbReference type="Proteomes" id="UP000837857">
    <property type="component" value="Chromosome 14"/>
</dbReference>
<feature type="compositionally biased region" description="Basic and acidic residues" evidence="2">
    <location>
        <begin position="525"/>
        <end position="537"/>
    </location>
</feature>
<feature type="compositionally biased region" description="Low complexity" evidence="2">
    <location>
        <begin position="675"/>
        <end position="688"/>
    </location>
</feature>
<keyword evidence="1" id="KW-0175">Coiled coil</keyword>
<feature type="compositionally biased region" description="Basic and acidic residues" evidence="2">
    <location>
        <begin position="633"/>
        <end position="644"/>
    </location>
</feature>
<feature type="compositionally biased region" description="Polar residues" evidence="2">
    <location>
        <begin position="741"/>
        <end position="752"/>
    </location>
</feature>
<feature type="region of interest" description="Disordered" evidence="2">
    <location>
        <begin position="511"/>
        <end position="537"/>
    </location>
</feature>
<feature type="compositionally biased region" description="Basic residues" evidence="2">
    <location>
        <begin position="617"/>
        <end position="628"/>
    </location>
</feature>
<feature type="compositionally biased region" description="Polar residues" evidence="2">
    <location>
        <begin position="928"/>
        <end position="946"/>
    </location>
</feature>
<gene>
    <name evidence="3" type="ORF">IPOD504_LOCUS3974</name>
</gene>
<accession>A0ABN8I1E6</accession>
<dbReference type="EMBL" id="OW152826">
    <property type="protein sequence ID" value="CAH2042633.1"/>
    <property type="molecule type" value="Genomic_DNA"/>
</dbReference>
<evidence type="ECO:0000313" key="3">
    <source>
        <dbReference type="EMBL" id="CAH2042633.1"/>
    </source>
</evidence>
<feature type="region of interest" description="Disordered" evidence="2">
    <location>
        <begin position="552"/>
        <end position="781"/>
    </location>
</feature>
<organism evidence="3 4">
    <name type="scientific">Iphiclides podalirius</name>
    <name type="common">scarce swallowtail</name>
    <dbReference type="NCBI Taxonomy" id="110791"/>
    <lineage>
        <taxon>Eukaryota</taxon>
        <taxon>Metazoa</taxon>
        <taxon>Ecdysozoa</taxon>
        <taxon>Arthropoda</taxon>
        <taxon>Hexapoda</taxon>
        <taxon>Insecta</taxon>
        <taxon>Pterygota</taxon>
        <taxon>Neoptera</taxon>
        <taxon>Endopterygota</taxon>
        <taxon>Lepidoptera</taxon>
        <taxon>Glossata</taxon>
        <taxon>Ditrysia</taxon>
        <taxon>Papilionoidea</taxon>
        <taxon>Papilionidae</taxon>
        <taxon>Papilioninae</taxon>
        <taxon>Iphiclides</taxon>
    </lineage>
</organism>
<feature type="compositionally biased region" description="Low complexity" evidence="2">
    <location>
        <begin position="962"/>
        <end position="971"/>
    </location>
</feature>
<feature type="compositionally biased region" description="Basic residues" evidence="2">
    <location>
        <begin position="972"/>
        <end position="981"/>
    </location>
</feature>
<feature type="compositionally biased region" description="Polar residues" evidence="2">
    <location>
        <begin position="824"/>
        <end position="836"/>
    </location>
</feature>
<feature type="compositionally biased region" description="Basic and acidic residues" evidence="2">
    <location>
        <begin position="897"/>
        <end position="907"/>
    </location>
</feature>
<keyword evidence="4" id="KW-1185">Reference proteome</keyword>
<feature type="compositionally biased region" description="Polar residues" evidence="2">
    <location>
        <begin position="572"/>
        <end position="588"/>
    </location>
</feature>
<feature type="compositionally biased region" description="Basic and acidic residues" evidence="2">
    <location>
        <begin position="914"/>
        <end position="927"/>
    </location>
</feature>
<sequence length="1105" mass="124485">MNLPVSKGGWRPVIGSGGLVYSSFGTAPLHAPSYKLPTVEYYPSSARPIATRDAAKLTSIAQSYRPTTLRTVSAAPAAPVNNPINGYLNPFALPNGGQHFKYVQSHPFDSFLLRNGNPYAPRPQQKYPAKQKQHSPLSSIQPVNFGQYQTPRPQELGLIDSYGRPLDGKRQSATEIFKPEVYKLPDSNTAQQQVVRTAQQQTFAGVHNVNPLANYAFQDSPLPPSILGSFGSFGLQSVKGRDPQFASTKTAYTNQPQPTKQTIFNSFGYTSNNFKSTPSLFSATTPKLQTTQNHYQYSTVNDFRNAPTPQTKLANPPKIDPNADGKGMFKPSPQDPFIKAYQNFDLNKITTYSPIVPTTALPNSFYFSTQHNVPLRNYQNQQNAQIQNYQSQQNQNYNYENKKNRINDNLAAGINQQTYQQYVEPPRTQLQEIPSSVPQRGHYEVTENHDDVITNSSPWASSPETYQSNLKASEEATLKQEIIDSIFRQPTTTPIADVTEEFVIVTESEKGYENSLSYDGQVESQSRRPLDDELEPIEKNKLKDYYYKVSTPSYGDHTHSRRTKKPAEASSPIKSETTTGDSVSQENNVPIEALPTLPPNQHFKRPSTPEPLDKDRIRKRNKLRRRRPGFGNRNREEATTRKIEQTSPEPVLTTTVAEEIYTIRPRARPSKQEQSQTTPSVTTDLTTSALPTISPTVPSIVRKKIGHRRPPTTPADRVETTTTSFRADDTSKESPIMKISSRPQLSKLTSSIYEYKASDVPDYSHKQDEKDTPTSDVSVSLTDSLKSSAEVHKEFSFHRDAKPLDVKETTTDVLKGSGEYGFEATNTPGPETTTRPPSKGQRPRPKNKLDRPKFSVKDYRNRLSSTTSTTEKTTETTPKARYPQRKAPYDSSSDDSGAERKRFTPKEPRHRHNRTESNELIEREIHSTRQPGRQRQTTAESETTTQRISARIRNSNRRKPTEAPAETTTATVHRRLVRKKIKDSEAGESVQDISVTEASYDQSSERTSARSESAIMKIADKKHHDPIERLFEHSKRVSDLTLAASKDYNNPGMFKTVSANSRRIPNYFTIATDDPILPIEAFFPQLNQRRKRKPYLLLLGSYIQR</sequence>
<feature type="compositionally biased region" description="Basic residues" evidence="2">
    <location>
        <begin position="701"/>
        <end position="710"/>
    </location>
</feature>